<sequence length="144" mass="16451">MSRRKNPFDELEEMFERMSRQFDEMGGQFSGGMNWQTGGVSVDVVDNDDEYVVTADLPGFEKDDLDITLQENRLRISAEHESEIEEESEEYLRQERSQRSVSRTVSLPDPVDESNVSAEYRNGVLTVSLPKIGESDDSHNIEVN</sequence>
<dbReference type="InterPro" id="IPR008978">
    <property type="entry name" value="HSP20-like_chaperone"/>
</dbReference>
<comment type="caution">
    <text evidence="5">The sequence shown here is derived from an EMBL/GenBank/DDBJ whole genome shotgun (WGS) entry which is preliminary data.</text>
</comment>
<dbReference type="NCBIfam" id="NF041799">
    <property type="entry name" value="Hsp14"/>
    <property type="match status" value="1"/>
</dbReference>
<dbReference type="SUPFAM" id="SSF49764">
    <property type="entry name" value="HSP20-like chaperones"/>
    <property type="match status" value="1"/>
</dbReference>
<dbReference type="Pfam" id="PF00011">
    <property type="entry name" value="HSP20"/>
    <property type="match status" value="1"/>
</dbReference>
<dbReference type="EMBL" id="BAABKX010000001">
    <property type="protein sequence ID" value="GAA5048548.1"/>
    <property type="molecule type" value="Genomic_DNA"/>
</dbReference>
<dbReference type="PROSITE" id="PS01031">
    <property type="entry name" value="SHSP"/>
    <property type="match status" value="1"/>
</dbReference>
<evidence type="ECO:0000256" key="2">
    <source>
        <dbReference type="RuleBase" id="RU003616"/>
    </source>
</evidence>
<dbReference type="Gene3D" id="2.60.40.790">
    <property type="match status" value="1"/>
</dbReference>
<evidence type="ECO:0000256" key="1">
    <source>
        <dbReference type="PROSITE-ProRule" id="PRU00285"/>
    </source>
</evidence>
<dbReference type="InterPro" id="IPR002068">
    <property type="entry name" value="A-crystallin/Hsp20_dom"/>
</dbReference>
<organism evidence="5 6">
    <name type="scientific">Haladaptatus pallidirubidus</name>
    <dbReference type="NCBI Taxonomy" id="1008152"/>
    <lineage>
        <taxon>Archaea</taxon>
        <taxon>Methanobacteriati</taxon>
        <taxon>Methanobacteriota</taxon>
        <taxon>Stenosarchaea group</taxon>
        <taxon>Halobacteria</taxon>
        <taxon>Halobacteriales</taxon>
        <taxon>Haladaptataceae</taxon>
        <taxon>Haladaptatus</taxon>
    </lineage>
</organism>
<dbReference type="GeneID" id="68612658"/>
<gene>
    <name evidence="5" type="ORF">GCM10025751_20580</name>
</gene>
<dbReference type="RefSeq" id="WP_227776809.1">
    <property type="nucleotide sequence ID" value="NZ_BAABKX010000001.1"/>
</dbReference>
<dbReference type="PANTHER" id="PTHR11527">
    <property type="entry name" value="HEAT-SHOCK PROTEIN 20 FAMILY MEMBER"/>
    <property type="match status" value="1"/>
</dbReference>
<reference evidence="5 6" key="1">
    <citation type="journal article" date="2019" name="Int. J. Syst. Evol. Microbiol.">
        <title>The Global Catalogue of Microorganisms (GCM) 10K type strain sequencing project: providing services to taxonomists for standard genome sequencing and annotation.</title>
        <authorList>
            <consortium name="The Broad Institute Genomics Platform"/>
            <consortium name="The Broad Institute Genome Sequencing Center for Infectious Disease"/>
            <person name="Wu L."/>
            <person name="Ma J."/>
        </authorList>
    </citation>
    <scope>NUCLEOTIDE SEQUENCE [LARGE SCALE GENOMIC DNA]</scope>
    <source>
        <strain evidence="5 6">JCM 17504</strain>
    </source>
</reference>
<keyword evidence="6" id="KW-1185">Reference proteome</keyword>
<dbReference type="AlphaFoldDB" id="A0AAV3UGX1"/>
<feature type="domain" description="SHSP" evidence="4">
    <location>
        <begin position="33"/>
        <end position="144"/>
    </location>
</feature>
<dbReference type="Proteomes" id="UP001501729">
    <property type="component" value="Unassembled WGS sequence"/>
</dbReference>
<evidence type="ECO:0000313" key="5">
    <source>
        <dbReference type="EMBL" id="GAA5048548.1"/>
    </source>
</evidence>
<evidence type="ECO:0000259" key="4">
    <source>
        <dbReference type="PROSITE" id="PS01031"/>
    </source>
</evidence>
<accession>A0AAV3UGX1</accession>
<evidence type="ECO:0000313" key="6">
    <source>
        <dbReference type="Proteomes" id="UP001501729"/>
    </source>
</evidence>
<evidence type="ECO:0000256" key="3">
    <source>
        <dbReference type="SAM" id="MobiDB-lite"/>
    </source>
</evidence>
<dbReference type="InterPro" id="IPR031107">
    <property type="entry name" value="Small_HSP"/>
</dbReference>
<proteinExistence type="inferred from homology"/>
<dbReference type="CDD" id="cd06464">
    <property type="entry name" value="ACD_sHsps-like"/>
    <property type="match status" value="1"/>
</dbReference>
<protein>
    <submittedName>
        <fullName evidence="5">Hsp20/alpha crystallin family protein</fullName>
    </submittedName>
</protein>
<feature type="region of interest" description="Disordered" evidence="3">
    <location>
        <begin position="78"/>
        <end position="118"/>
    </location>
</feature>
<comment type="similarity">
    <text evidence="1 2">Belongs to the small heat shock protein (HSP20) family.</text>
</comment>
<name>A0AAV3UGX1_9EURY</name>